<dbReference type="InterPro" id="IPR011990">
    <property type="entry name" value="TPR-like_helical_dom_sf"/>
</dbReference>
<dbReference type="InterPro" id="IPR006664">
    <property type="entry name" value="OMP_bac"/>
</dbReference>
<gene>
    <name evidence="6" type="ORF">ACFOUT_00755</name>
</gene>
<evidence type="ECO:0000313" key="7">
    <source>
        <dbReference type="Proteomes" id="UP001595814"/>
    </source>
</evidence>
<dbReference type="InterPro" id="IPR036737">
    <property type="entry name" value="OmpA-like_sf"/>
</dbReference>
<dbReference type="Gene3D" id="2.120.10.30">
    <property type="entry name" value="TolB, C-terminal domain"/>
    <property type="match status" value="1"/>
</dbReference>
<sequence length="665" mass="74916">MNSLQGISVSLPQDSSKPAMMKKKYVTIFAFSLLIGSVGYGQSQKARKADKAYDQLAYQNAIESYETLVKKGYSDEEIYKNLGDANYLNANYAEAANWYGKLFIKDNEPASADHMYRYAQSLKSSGEYEASNIWMERFEDAIDTDLRAKNYNENQDYLEKIERMSGRYTIENIPINSPESDFAPSLKDQELIFSTARDTGKTFRNIHEWTNRSFLNLYKATFNNGTFSNAERLPKSMNKKTHESTTAFTKDGKTVYFTRNNSEKGKFARDNEGVSRLKIYRATIEGDEWKDITELPFNGDEFSTAHPTLNPDETKLYFASDREGTYGASDIYVVDVNEDGSFGTPKNLGNSINTESRETFPFAAKNDILYFASDGHPGLGGLDIFAVQIRGDEISEIINLGKPLNGEQDDFSFYYSEESGSGFFASNRDGGVGSDDIYSFQEHEPITFECTSLINGIVLDKEKNLPLANAKVLIVDKTEKIVTESITDRDGRFSANVDCNAKQLKVVASKEDYDSSEKSWVATQNSDEIVNLKLTKSLKAAPVGTNLITYLNLQPIYFDLDKDVIRTDAMQTLEKVIAYLNTFPNTRIEVQSHTDVRASESYNLNLSARRAKNTVAYLIANGVEENRLESKGYGESQLVNNCETSSSCTDKRHEENRRSEFIVIK</sequence>
<dbReference type="SUPFAM" id="SSF49464">
    <property type="entry name" value="Carboxypeptidase regulatory domain-like"/>
    <property type="match status" value="1"/>
</dbReference>
<evidence type="ECO:0000256" key="4">
    <source>
        <dbReference type="PROSITE-ProRule" id="PRU00473"/>
    </source>
</evidence>
<dbReference type="SUPFAM" id="SSF48452">
    <property type="entry name" value="TPR-like"/>
    <property type="match status" value="1"/>
</dbReference>
<dbReference type="InterPro" id="IPR006665">
    <property type="entry name" value="OmpA-like"/>
</dbReference>
<dbReference type="PROSITE" id="PS51123">
    <property type="entry name" value="OMPA_2"/>
    <property type="match status" value="1"/>
</dbReference>
<dbReference type="SUPFAM" id="SSF82171">
    <property type="entry name" value="DPP6 N-terminal domain-like"/>
    <property type="match status" value="1"/>
</dbReference>
<keyword evidence="3" id="KW-0998">Cell outer membrane</keyword>
<evidence type="ECO:0000256" key="2">
    <source>
        <dbReference type="ARBA" id="ARBA00023136"/>
    </source>
</evidence>
<keyword evidence="7" id="KW-1185">Reference proteome</keyword>
<dbReference type="Gene3D" id="3.30.1330.60">
    <property type="entry name" value="OmpA-like domain"/>
    <property type="match status" value="1"/>
</dbReference>
<name>A0ABV8JKV2_9FLAO</name>
<reference evidence="7" key="1">
    <citation type="journal article" date="2019" name="Int. J. Syst. Evol. Microbiol.">
        <title>The Global Catalogue of Microorganisms (GCM) 10K type strain sequencing project: providing services to taxonomists for standard genome sequencing and annotation.</title>
        <authorList>
            <consortium name="The Broad Institute Genomics Platform"/>
            <consortium name="The Broad Institute Genome Sequencing Center for Infectious Disease"/>
            <person name="Wu L."/>
            <person name="Ma J."/>
        </authorList>
    </citation>
    <scope>NUCLEOTIDE SEQUENCE [LARGE SCALE GENOMIC DNA]</scope>
    <source>
        <strain evidence="7">CECT 7477</strain>
    </source>
</reference>
<evidence type="ECO:0000256" key="3">
    <source>
        <dbReference type="ARBA" id="ARBA00023237"/>
    </source>
</evidence>
<protein>
    <submittedName>
        <fullName evidence="6">OmpA family protein</fullName>
    </submittedName>
</protein>
<dbReference type="EMBL" id="JBHSAW010000001">
    <property type="protein sequence ID" value="MFC4094383.1"/>
    <property type="molecule type" value="Genomic_DNA"/>
</dbReference>
<comment type="caution">
    <text evidence="6">The sequence shown here is derived from an EMBL/GenBank/DDBJ whole genome shotgun (WGS) entry which is preliminary data.</text>
</comment>
<dbReference type="Proteomes" id="UP001595814">
    <property type="component" value="Unassembled WGS sequence"/>
</dbReference>
<dbReference type="InterPro" id="IPR008969">
    <property type="entry name" value="CarboxyPept-like_regulatory"/>
</dbReference>
<dbReference type="InterPro" id="IPR011659">
    <property type="entry name" value="WD40"/>
</dbReference>
<dbReference type="PANTHER" id="PTHR30329">
    <property type="entry name" value="STATOR ELEMENT OF FLAGELLAR MOTOR COMPLEX"/>
    <property type="match status" value="1"/>
</dbReference>
<dbReference type="CDD" id="cd07185">
    <property type="entry name" value="OmpA_C-like"/>
    <property type="match status" value="1"/>
</dbReference>
<organism evidence="6 7">
    <name type="scientific">Euzebyella saccharophila</name>
    <dbReference type="NCBI Taxonomy" id="679664"/>
    <lineage>
        <taxon>Bacteria</taxon>
        <taxon>Pseudomonadati</taxon>
        <taxon>Bacteroidota</taxon>
        <taxon>Flavobacteriia</taxon>
        <taxon>Flavobacteriales</taxon>
        <taxon>Flavobacteriaceae</taxon>
        <taxon>Euzebyella</taxon>
    </lineage>
</organism>
<dbReference type="Pfam" id="PF13620">
    <property type="entry name" value="CarboxypepD_reg"/>
    <property type="match status" value="1"/>
</dbReference>
<feature type="domain" description="OmpA-like" evidence="5">
    <location>
        <begin position="544"/>
        <end position="665"/>
    </location>
</feature>
<comment type="subcellular location">
    <subcellularLocation>
        <location evidence="1">Cell outer membrane</location>
    </subcellularLocation>
</comment>
<proteinExistence type="predicted"/>
<dbReference type="SUPFAM" id="SSF103088">
    <property type="entry name" value="OmpA-like"/>
    <property type="match status" value="1"/>
</dbReference>
<dbReference type="PRINTS" id="PR01021">
    <property type="entry name" value="OMPADOMAIN"/>
</dbReference>
<dbReference type="Pfam" id="PF00691">
    <property type="entry name" value="OmpA"/>
    <property type="match status" value="1"/>
</dbReference>
<dbReference type="InterPro" id="IPR050330">
    <property type="entry name" value="Bact_OuterMem_StrucFunc"/>
</dbReference>
<dbReference type="Gene3D" id="1.25.40.10">
    <property type="entry name" value="Tetratricopeptide repeat domain"/>
    <property type="match status" value="1"/>
</dbReference>
<dbReference type="RefSeq" id="WP_225621242.1">
    <property type="nucleotide sequence ID" value="NZ_JACYFJ010000004.1"/>
</dbReference>
<evidence type="ECO:0000256" key="1">
    <source>
        <dbReference type="ARBA" id="ARBA00004442"/>
    </source>
</evidence>
<keyword evidence="2 4" id="KW-0472">Membrane</keyword>
<accession>A0ABV8JKV2</accession>
<dbReference type="InterPro" id="IPR011042">
    <property type="entry name" value="6-blade_b-propeller_TolB-like"/>
</dbReference>
<dbReference type="Gene3D" id="2.60.40.1120">
    <property type="entry name" value="Carboxypeptidase-like, regulatory domain"/>
    <property type="match status" value="1"/>
</dbReference>
<dbReference type="Pfam" id="PF07676">
    <property type="entry name" value="PD40"/>
    <property type="match status" value="3"/>
</dbReference>
<evidence type="ECO:0000313" key="6">
    <source>
        <dbReference type="EMBL" id="MFC4094383.1"/>
    </source>
</evidence>
<evidence type="ECO:0000259" key="5">
    <source>
        <dbReference type="PROSITE" id="PS51123"/>
    </source>
</evidence>
<dbReference type="PANTHER" id="PTHR30329:SF21">
    <property type="entry name" value="LIPOPROTEIN YIAD-RELATED"/>
    <property type="match status" value="1"/>
</dbReference>